<sequence>MQSTPDRVRCVNTASGRRRIIGTQSVAIIGICARPRRFGPDTRRLHWQMFPNFLSSCILPVLLEYTPTGCPSWIWAEVQPSNKNDADTRDLWQLISLYRLSSASAACLLDTIFSSQFIQTECKNISAEMALRELWVGGAVPAQRHSAFKVHISLNLCEVSLQTMCASNSSWYGTTVTDDPCLCQV</sequence>
<dbReference type="EMBL" id="JRHA01000004">
    <property type="protein sequence ID" value="PQK13076.1"/>
    <property type="molecule type" value="Genomic_DNA"/>
</dbReference>
<accession>A0A2S7YA97</accession>
<proteinExistence type="predicted"/>
<dbReference type="Proteomes" id="UP000237441">
    <property type="component" value="Unassembled WGS sequence"/>
</dbReference>
<dbReference type="AlphaFoldDB" id="A0A2S7YA97"/>
<evidence type="ECO:0000313" key="2">
    <source>
        <dbReference type="Proteomes" id="UP000237441"/>
    </source>
</evidence>
<evidence type="ECO:0000313" key="1">
    <source>
        <dbReference type="EMBL" id="PQK13076.1"/>
    </source>
</evidence>
<name>A0A2S7YA97_BEABA</name>
<protein>
    <submittedName>
        <fullName evidence="1">Uncharacterized protein</fullName>
    </submittedName>
</protein>
<organism evidence="1 2">
    <name type="scientific">Beauveria bassiana</name>
    <name type="common">White muscardine disease fungus</name>
    <name type="synonym">Tritirachium shiotae</name>
    <dbReference type="NCBI Taxonomy" id="176275"/>
    <lineage>
        <taxon>Eukaryota</taxon>
        <taxon>Fungi</taxon>
        <taxon>Dikarya</taxon>
        <taxon>Ascomycota</taxon>
        <taxon>Pezizomycotina</taxon>
        <taxon>Sordariomycetes</taxon>
        <taxon>Hypocreomycetidae</taxon>
        <taxon>Hypocreales</taxon>
        <taxon>Cordycipitaceae</taxon>
        <taxon>Beauveria</taxon>
    </lineage>
</organism>
<gene>
    <name evidence="1" type="ORF">BB8028_0004g00080</name>
</gene>
<comment type="caution">
    <text evidence="1">The sequence shown here is derived from an EMBL/GenBank/DDBJ whole genome shotgun (WGS) entry which is preliminary data.</text>
</comment>
<reference evidence="1 2" key="1">
    <citation type="submission" date="2016-07" db="EMBL/GenBank/DDBJ databases">
        <title>Comparative genomics of the entomopathogenic fungus Beauveria bassiana.</title>
        <authorList>
            <person name="Valero Jimenez C.A."/>
            <person name="Zwaan B.J."/>
            <person name="Van Kan J.A."/>
            <person name="Takken W."/>
            <person name="Debets A.J."/>
            <person name="Schoustra S.E."/>
            <person name="Koenraadt C.J."/>
        </authorList>
    </citation>
    <scope>NUCLEOTIDE SEQUENCE [LARGE SCALE GENOMIC DNA]</scope>
    <source>
        <strain evidence="1 2">ARSEF 8028</strain>
    </source>
</reference>